<gene>
    <name evidence="2" type="ORF">SAMN02745131_04215</name>
</gene>
<dbReference type="InterPro" id="IPR013783">
    <property type="entry name" value="Ig-like_fold"/>
</dbReference>
<name>A0A1M5GSA4_9BACT</name>
<dbReference type="RefSeq" id="WP_217653046.1">
    <property type="nucleotide sequence ID" value="NZ_FQUU01000044.1"/>
</dbReference>
<organism evidence="2 3">
    <name type="scientific">Flavisolibacter ginsengisoli DSM 18119</name>
    <dbReference type="NCBI Taxonomy" id="1121884"/>
    <lineage>
        <taxon>Bacteria</taxon>
        <taxon>Pseudomonadati</taxon>
        <taxon>Bacteroidota</taxon>
        <taxon>Chitinophagia</taxon>
        <taxon>Chitinophagales</taxon>
        <taxon>Chitinophagaceae</taxon>
        <taxon>Flavisolibacter</taxon>
    </lineage>
</organism>
<dbReference type="AlphaFoldDB" id="A0A1M5GSA4"/>
<evidence type="ECO:0000313" key="3">
    <source>
        <dbReference type="Proteomes" id="UP000184048"/>
    </source>
</evidence>
<reference evidence="2 3" key="1">
    <citation type="submission" date="2016-11" db="EMBL/GenBank/DDBJ databases">
        <authorList>
            <person name="Jaros S."/>
            <person name="Januszkiewicz K."/>
            <person name="Wedrychowicz H."/>
        </authorList>
    </citation>
    <scope>NUCLEOTIDE SEQUENCE [LARGE SCALE GENOMIC DNA]</scope>
    <source>
        <strain evidence="2 3">DSM 18119</strain>
    </source>
</reference>
<dbReference type="Proteomes" id="UP000184048">
    <property type="component" value="Unassembled WGS sequence"/>
</dbReference>
<sequence>MRASTQPSQANWRTALAGGFRIFSILFLLSFYTNTSLAQAGSPATAHRWFAGDGWRQNTTDNTQTNMWEPLVFASPNLQPKGIVRCASSAETESGLEAVKGTYHAADFSILASNFNNCFDQLTETRTASVNAPSEGEDIVWFNFDIRPLAGTYQFQIVSNQILGWALYYVDTAFAQPTAAHGATGTSYPPLPLGTPSGNPAHLVYADCGTSGNGWSTITVPSFTLPTNYYLAMWLNDAGTGDGKSTFPGSMNLTYKSRYGCGGSTCTLTFLKEDLSCTGTGYQACAWFGGSAGQWTLTDNSQTPASSYTVTYYLGNSDGTVGAMIGSPTTSANPTITLGTIPDGAVFVKICAVYPYGETHSLTLNPVTAYVPPNTSGYIACTSSATTGILAGPTPPVVDGAPNSQVLNLAKGNTAHLTATSTGGTGTISYAWTQLTADANTSFTFNSSTGNATFTVNTLPNPLPASYSFKVVATDAIGCTSEETVQVIPDASLEPCGIYGDNSVCNGETGLVYTYGDPNTLTPYTLNTTDFAYKWSITGNGTITSAVDNTGTATVNTNGDGSFVLTMTIDNVTGILPDRTCTYTVTVNPLPTCSITGTNVICSGTTTSFTATAGMTTYAWTGPGGFTASTQSTGNI</sequence>
<evidence type="ECO:0008006" key="4">
    <source>
        <dbReference type="Google" id="ProtNLM"/>
    </source>
</evidence>
<keyword evidence="3" id="KW-1185">Reference proteome</keyword>
<feature type="transmembrane region" description="Helical" evidence="1">
    <location>
        <begin position="12"/>
        <end position="32"/>
    </location>
</feature>
<proteinExistence type="predicted"/>
<protein>
    <recommendedName>
        <fullName evidence="4">Ig-like domain-containing protein</fullName>
    </recommendedName>
</protein>
<keyword evidence="1" id="KW-0472">Membrane</keyword>
<dbReference type="EMBL" id="FQUU01000044">
    <property type="protein sequence ID" value="SHG06503.1"/>
    <property type="molecule type" value="Genomic_DNA"/>
</dbReference>
<keyword evidence="1" id="KW-0812">Transmembrane</keyword>
<dbReference type="Gene3D" id="2.60.40.10">
    <property type="entry name" value="Immunoglobulins"/>
    <property type="match status" value="1"/>
</dbReference>
<accession>A0A1M5GSA4</accession>
<evidence type="ECO:0000256" key="1">
    <source>
        <dbReference type="SAM" id="Phobius"/>
    </source>
</evidence>
<evidence type="ECO:0000313" key="2">
    <source>
        <dbReference type="EMBL" id="SHG06503.1"/>
    </source>
</evidence>
<feature type="non-terminal residue" evidence="2">
    <location>
        <position position="636"/>
    </location>
</feature>
<keyword evidence="1" id="KW-1133">Transmembrane helix</keyword>